<keyword evidence="2" id="KW-1185">Reference proteome</keyword>
<dbReference type="RefSeq" id="WP_160794972.1">
    <property type="nucleotide sequence ID" value="NZ_WRPA01000005.1"/>
</dbReference>
<dbReference type="EMBL" id="WRPA01000005">
    <property type="protein sequence ID" value="MXR68569.1"/>
    <property type="molecule type" value="Genomic_DNA"/>
</dbReference>
<sequence length="272" mass="31239">MFEPLLTQPQFVELTRKSQLQLRLRESVSDFSLLQTLGGHLLECVATQASSEKGLILRAHPYLICELVSVEVPRVDEAMPQEECLYRSHGQGWRLFSALGISPVMCAERLRKGLVIAVETQGDSVCFMPQFDHKWLLVTLERDLRLFGGPRELRRAKSVLARGEDLSQDAEGLLLEIGEIELVRQELAHFANQGDIKQHGVLLSEVTKVDEQLLRKKQLLSHHYYLRVQRPNWQHAANQHEELESLQRKLESYQLLAPPELNLMVEKMFLDD</sequence>
<organism evidence="1 2">
    <name type="scientific">Shewanella insulae</name>
    <dbReference type="NCBI Taxonomy" id="2681496"/>
    <lineage>
        <taxon>Bacteria</taxon>
        <taxon>Pseudomonadati</taxon>
        <taxon>Pseudomonadota</taxon>
        <taxon>Gammaproteobacteria</taxon>
        <taxon>Alteromonadales</taxon>
        <taxon>Shewanellaceae</taxon>
        <taxon>Shewanella</taxon>
    </lineage>
</organism>
<proteinExistence type="predicted"/>
<gene>
    <name evidence="1" type="ORF">GNT65_07775</name>
</gene>
<evidence type="ECO:0000313" key="2">
    <source>
        <dbReference type="Proteomes" id="UP000474778"/>
    </source>
</evidence>
<reference evidence="1 2" key="1">
    <citation type="submission" date="2019-12" db="EMBL/GenBank/DDBJ databases">
        <title>Shewanella insulae sp. nov., isolated from a tidal flat.</title>
        <authorList>
            <person name="Yoon J.-H."/>
        </authorList>
    </citation>
    <scope>NUCLEOTIDE SEQUENCE [LARGE SCALE GENOMIC DNA]</scope>
    <source>
        <strain evidence="1 2">JBTF-M18</strain>
    </source>
</reference>
<evidence type="ECO:0000313" key="1">
    <source>
        <dbReference type="EMBL" id="MXR68569.1"/>
    </source>
</evidence>
<comment type="caution">
    <text evidence="1">The sequence shown here is derived from an EMBL/GenBank/DDBJ whole genome shotgun (WGS) entry which is preliminary data.</text>
</comment>
<protein>
    <submittedName>
        <fullName evidence="1">Uncharacterized protein</fullName>
    </submittedName>
</protein>
<dbReference type="Proteomes" id="UP000474778">
    <property type="component" value="Unassembled WGS sequence"/>
</dbReference>
<dbReference type="AlphaFoldDB" id="A0A6L7HW42"/>
<accession>A0A6L7HW42</accession>
<name>A0A6L7HW42_9GAMM</name>